<sequence length="351" mass="36135">MADMNRFAPLIRHRGLLIAAGVFILFGIWAVYLSPWSARAMEARLGAAAEAGLERVGEQGWAVVEMRGQRAIISGYAPSEDARARAVRAVRQADWAGGAVAGGVTRVVDETRLALPEAGLALRADLDRNALVVRGFAPDPGAASRVEEIARVLIADADVFLEESAGQMPDGWEAAVRLLLGELVRLEEGTAFLLDEGLALAGFAGSIQTGESVAGGMMSPPPPFGSAAHVRAGNTVFAAPLRSVALCDLLVQAALGPDGSALEARLPISPDAVDALAEAGSAFSRCQRGELVITTPSRSGTAIAEALMSPLIAGGADPLRLMVRASGPAGETGVTLEVIARGGAEDVSEAS</sequence>
<evidence type="ECO:0000313" key="1">
    <source>
        <dbReference type="EMBL" id="AZU04546.1"/>
    </source>
</evidence>
<dbReference type="EMBL" id="CP018911">
    <property type="protein sequence ID" value="AZU04546.1"/>
    <property type="molecule type" value="Genomic_DNA"/>
</dbReference>
<accession>A0A3T0EBJ9</accession>
<evidence type="ECO:0000313" key="2">
    <source>
        <dbReference type="Proteomes" id="UP000286954"/>
    </source>
</evidence>
<reference evidence="1 2" key="1">
    <citation type="submission" date="2016-12" db="EMBL/GenBank/DDBJ databases">
        <title>The genome of dimorphic prosthecate Glycocaulis alkaliphilus 6b-8t, isolated from crude oil dictates its adaptability in petroleum environments.</title>
        <authorList>
            <person name="Wu X.-L."/>
            <person name="Geng S."/>
        </authorList>
    </citation>
    <scope>NUCLEOTIDE SEQUENCE [LARGE SCALE GENOMIC DNA]</scope>
    <source>
        <strain evidence="1 2">6B-8</strain>
    </source>
</reference>
<dbReference type="AlphaFoldDB" id="A0A3T0EBJ9"/>
<proteinExistence type="predicted"/>
<organism evidence="1 2">
    <name type="scientific">Glycocaulis alkaliphilus</name>
    <dbReference type="NCBI Taxonomy" id="1434191"/>
    <lineage>
        <taxon>Bacteria</taxon>
        <taxon>Pseudomonadati</taxon>
        <taxon>Pseudomonadota</taxon>
        <taxon>Alphaproteobacteria</taxon>
        <taxon>Maricaulales</taxon>
        <taxon>Maricaulaceae</taxon>
        <taxon>Glycocaulis</taxon>
    </lineage>
</organism>
<evidence type="ECO:0008006" key="3">
    <source>
        <dbReference type="Google" id="ProtNLM"/>
    </source>
</evidence>
<gene>
    <name evidence="1" type="ORF">X907_2023</name>
</gene>
<keyword evidence="2" id="KW-1185">Reference proteome</keyword>
<dbReference type="Proteomes" id="UP000286954">
    <property type="component" value="Chromosome"/>
</dbReference>
<name>A0A3T0EBJ9_9PROT</name>
<protein>
    <recommendedName>
        <fullName evidence="3">BON domain-containing protein</fullName>
    </recommendedName>
</protein>
<dbReference type="KEGG" id="gak:X907_2023"/>